<evidence type="ECO:0000256" key="1">
    <source>
        <dbReference type="SAM" id="Phobius"/>
    </source>
</evidence>
<dbReference type="Proteomes" id="UP000435112">
    <property type="component" value="Unassembled WGS sequence"/>
</dbReference>
<reference evidence="2 3" key="1">
    <citation type="submission" date="2018-09" db="EMBL/GenBank/DDBJ databases">
        <title>Genomic investigation of the strawberry pathogen Phytophthora fragariae indicates pathogenicity is determined by transcriptional variation in three key races.</title>
        <authorList>
            <person name="Adams T.M."/>
            <person name="Armitage A.D."/>
            <person name="Sobczyk M.K."/>
            <person name="Bates H.J."/>
            <person name="Dunwell J.M."/>
            <person name="Nellist C.F."/>
            <person name="Harrison R.J."/>
        </authorList>
    </citation>
    <scope>NUCLEOTIDE SEQUENCE [LARGE SCALE GENOMIC DNA]</scope>
    <source>
        <strain evidence="2 3">SCRP324</strain>
    </source>
</reference>
<dbReference type="EMBL" id="QXFU01000053">
    <property type="protein sequence ID" value="KAE9046286.1"/>
    <property type="molecule type" value="Genomic_DNA"/>
</dbReference>
<name>A0A6A3NNY7_9STRA</name>
<accession>A0A6A3NNY7</accession>
<feature type="transmembrane region" description="Helical" evidence="1">
    <location>
        <begin position="58"/>
        <end position="78"/>
    </location>
</feature>
<organism evidence="2 3">
    <name type="scientific">Phytophthora rubi</name>
    <dbReference type="NCBI Taxonomy" id="129364"/>
    <lineage>
        <taxon>Eukaryota</taxon>
        <taxon>Sar</taxon>
        <taxon>Stramenopiles</taxon>
        <taxon>Oomycota</taxon>
        <taxon>Peronosporomycetes</taxon>
        <taxon>Peronosporales</taxon>
        <taxon>Peronosporaceae</taxon>
        <taxon>Phytophthora</taxon>
    </lineage>
</organism>
<evidence type="ECO:0000313" key="2">
    <source>
        <dbReference type="EMBL" id="KAE9046286.1"/>
    </source>
</evidence>
<protein>
    <submittedName>
        <fullName evidence="2">Uncharacterized protein</fullName>
    </submittedName>
</protein>
<dbReference type="AlphaFoldDB" id="A0A6A3NNY7"/>
<proteinExistence type="predicted"/>
<keyword evidence="1" id="KW-0472">Membrane</keyword>
<gene>
    <name evidence="2" type="ORF">PR002_g1741</name>
</gene>
<keyword evidence="1" id="KW-1133">Transmembrane helix</keyword>
<comment type="caution">
    <text evidence="2">The sequence shown here is derived from an EMBL/GenBank/DDBJ whole genome shotgun (WGS) entry which is preliminary data.</text>
</comment>
<evidence type="ECO:0000313" key="3">
    <source>
        <dbReference type="Proteomes" id="UP000435112"/>
    </source>
</evidence>
<sequence>MQDAPHAARGDRRPRIKLHGRLVVRLGRCRGGAGSPLTTTPAHGLTPVVKHKVKKGNLLLAAAGVVQGFAFSATFKLAP</sequence>
<keyword evidence="1" id="KW-0812">Transmembrane</keyword>